<dbReference type="InterPro" id="IPR036514">
    <property type="entry name" value="SGNH_hydro_sf"/>
</dbReference>
<evidence type="ECO:0000313" key="4">
    <source>
        <dbReference type="Proteomes" id="UP001501447"/>
    </source>
</evidence>
<evidence type="ECO:0000259" key="2">
    <source>
        <dbReference type="Pfam" id="PF13472"/>
    </source>
</evidence>
<protein>
    <recommendedName>
        <fullName evidence="2">SGNH hydrolase-type esterase domain-containing protein</fullName>
    </recommendedName>
</protein>
<feature type="compositionally biased region" description="Polar residues" evidence="1">
    <location>
        <begin position="73"/>
        <end position="85"/>
    </location>
</feature>
<feature type="domain" description="SGNH hydrolase-type esterase" evidence="2">
    <location>
        <begin position="132"/>
        <end position="394"/>
    </location>
</feature>
<keyword evidence="4" id="KW-1185">Reference proteome</keyword>
<dbReference type="PANTHER" id="PTHR37981">
    <property type="entry name" value="LIPASE 2"/>
    <property type="match status" value="1"/>
</dbReference>
<gene>
    <name evidence="3" type="ORF">GCM10009863_19690</name>
</gene>
<evidence type="ECO:0000313" key="3">
    <source>
        <dbReference type="EMBL" id="GAA2606266.1"/>
    </source>
</evidence>
<dbReference type="SUPFAM" id="SSF52266">
    <property type="entry name" value="SGNH hydrolase"/>
    <property type="match status" value="1"/>
</dbReference>
<dbReference type="Proteomes" id="UP001501447">
    <property type="component" value="Unassembled WGS sequence"/>
</dbReference>
<dbReference type="InterPro" id="IPR013830">
    <property type="entry name" value="SGNH_hydro"/>
</dbReference>
<evidence type="ECO:0000256" key="1">
    <source>
        <dbReference type="SAM" id="MobiDB-lite"/>
    </source>
</evidence>
<feature type="region of interest" description="Disordered" evidence="1">
    <location>
        <begin position="66"/>
        <end position="88"/>
    </location>
</feature>
<comment type="caution">
    <text evidence="3">The sequence shown here is derived from an EMBL/GenBank/DDBJ whole genome shotgun (WGS) entry which is preliminary data.</text>
</comment>
<accession>A0ABN3PZB1</accession>
<proteinExistence type="predicted"/>
<dbReference type="PROSITE" id="PS51257">
    <property type="entry name" value="PROKAR_LIPOPROTEIN"/>
    <property type="match status" value="1"/>
</dbReference>
<dbReference type="Gene3D" id="3.40.50.1110">
    <property type="entry name" value="SGNH hydrolase"/>
    <property type="match status" value="1"/>
</dbReference>
<dbReference type="PANTHER" id="PTHR37981:SF1">
    <property type="entry name" value="SGNH HYDROLASE-TYPE ESTERASE DOMAIN-CONTAINING PROTEIN"/>
    <property type="match status" value="1"/>
</dbReference>
<organism evidence="3 4">
    <name type="scientific">Streptomyces axinellae</name>
    <dbReference type="NCBI Taxonomy" id="552788"/>
    <lineage>
        <taxon>Bacteria</taxon>
        <taxon>Bacillati</taxon>
        <taxon>Actinomycetota</taxon>
        <taxon>Actinomycetes</taxon>
        <taxon>Kitasatosporales</taxon>
        <taxon>Streptomycetaceae</taxon>
        <taxon>Streptomyces</taxon>
    </lineage>
</organism>
<sequence>MRDSRIRLHAIARSRRTVTAVGGVLTACALVTAHGVTPVEASSGHTTRQQKPTTVVSIGDSFISGEGGRWQGNAATSASSNNEMNGTDRATECEGQVCVSDPKKIYGQSYENPDAAPGTEERKAGCHRSDVAEIISARSGHVKPINIACSGAETQHILRSPSGRKFKGEPPQADLLSAIAHESDVARVQISIGGNDLAFSNIITACAMTFIKKVTDYCYKSWQPELIKNLPRVKEKVVGAVESVKATLREAGNTRPEQVITLQSYPSPLPLGGALRYHVGAGSFASSRWNPGGCPFYDQDASWARTTVVPEIARMIRSAAAETGVNFLDLQNAFNGHEVCAKGVRQANKGENRENPIPSKDAEWMRFISKGIPGGGGTQGEKEESLHPNAYGQKALGDCLQKYWYLALPSQRNEFRCLNTPGQGHNSMQVDRIND</sequence>
<name>A0ABN3PZB1_9ACTN</name>
<reference evidence="3 4" key="1">
    <citation type="journal article" date="2019" name="Int. J. Syst. Evol. Microbiol.">
        <title>The Global Catalogue of Microorganisms (GCM) 10K type strain sequencing project: providing services to taxonomists for standard genome sequencing and annotation.</title>
        <authorList>
            <consortium name="The Broad Institute Genomics Platform"/>
            <consortium name="The Broad Institute Genome Sequencing Center for Infectious Disease"/>
            <person name="Wu L."/>
            <person name="Ma J."/>
        </authorList>
    </citation>
    <scope>NUCLEOTIDE SEQUENCE [LARGE SCALE GENOMIC DNA]</scope>
    <source>
        <strain evidence="3 4">JCM 16373</strain>
    </source>
</reference>
<dbReference type="Pfam" id="PF13472">
    <property type="entry name" value="Lipase_GDSL_2"/>
    <property type="match status" value="1"/>
</dbReference>
<dbReference type="InterPro" id="IPR037460">
    <property type="entry name" value="SEST-like"/>
</dbReference>
<dbReference type="EMBL" id="BAAARJ010000005">
    <property type="protein sequence ID" value="GAA2606266.1"/>
    <property type="molecule type" value="Genomic_DNA"/>
</dbReference>